<dbReference type="EMBL" id="PXYI01000017">
    <property type="protein sequence ID" value="PSJ36222.1"/>
    <property type="molecule type" value="Genomic_DNA"/>
</dbReference>
<accession>A0A2P7QE20</accession>
<proteinExistence type="predicted"/>
<evidence type="ECO:0000313" key="1">
    <source>
        <dbReference type="EMBL" id="PSJ36222.1"/>
    </source>
</evidence>
<gene>
    <name evidence="1" type="ORF">C7I55_27255</name>
</gene>
<name>A0A2P7QE20_9SPHN</name>
<evidence type="ECO:0000313" key="2">
    <source>
        <dbReference type="Proteomes" id="UP000241167"/>
    </source>
</evidence>
<sequence length="82" mass="9005">MSRHSEISVPTYRLFHFKWGHIDRADIVAAPDDVEAIRRSADMVAGDTAELWRGASMLKAFNLDPEGRSASGWTDDAVATAS</sequence>
<dbReference type="OrthoDB" id="7190374at2"/>
<comment type="caution">
    <text evidence="1">The sequence shown here is derived from an EMBL/GenBank/DDBJ whole genome shotgun (WGS) entry which is preliminary data.</text>
</comment>
<dbReference type="Proteomes" id="UP000241167">
    <property type="component" value="Unassembled WGS sequence"/>
</dbReference>
<dbReference type="AlphaFoldDB" id="A0A2P7QE20"/>
<reference evidence="1 2" key="1">
    <citation type="submission" date="2018-03" db="EMBL/GenBank/DDBJ databases">
        <title>The draft genome of Sphingosinicella sp. GL-C-18.</title>
        <authorList>
            <person name="Liu L."/>
            <person name="Li L."/>
            <person name="Liang L."/>
            <person name="Zhang X."/>
            <person name="Wang T."/>
        </authorList>
    </citation>
    <scope>NUCLEOTIDE SEQUENCE [LARGE SCALE GENOMIC DNA]</scope>
    <source>
        <strain evidence="1 2">GL-C-18</strain>
    </source>
</reference>
<protein>
    <submittedName>
        <fullName evidence="1">Uncharacterized protein</fullName>
    </submittedName>
</protein>
<organism evidence="1 2">
    <name type="scientific">Allosphingosinicella deserti</name>
    <dbReference type="NCBI Taxonomy" id="2116704"/>
    <lineage>
        <taxon>Bacteria</taxon>
        <taxon>Pseudomonadati</taxon>
        <taxon>Pseudomonadota</taxon>
        <taxon>Alphaproteobacteria</taxon>
        <taxon>Sphingomonadales</taxon>
        <taxon>Sphingomonadaceae</taxon>
        <taxon>Allosphingosinicella</taxon>
    </lineage>
</organism>
<keyword evidence="2" id="KW-1185">Reference proteome</keyword>
<dbReference type="RefSeq" id="WP_106516215.1">
    <property type="nucleotide sequence ID" value="NZ_PXYI01000017.1"/>
</dbReference>